<organism evidence="14 15">
    <name type="scientific">Heterodera trifolii</name>
    <dbReference type="NCBI Taxonomy" id="157864"/>
    <lineage>
        <taxon>Eukaryota</taxon>
        <taxon>Metazoa</taxon>
        <taxon>Ecdysozoa</taxon>
        <taxon>Nematoda</taxon>
        <taxon>Chromadorea</taxon>
        <taxon>Rhabditida</taxon>
        <taxon>Tylenchina</taxon>
        <taxon>Tylenchomorpha</taxon>
        <taxon>Tylenchoidea</taxon>
        <taxon>Heteroderidae</taxon>
        <taxon>Heteroderinae</taxon>
        <taxon>Heterodera</taxon>
    </lineage>
</organism>
<evidence type="ECO:0000256" key="6">
    <source>
        <dbReference type="ARBA" id="ARBA00022692"/>
    </source>
</evidence>
<comment type="cofactor">
    <cofactor evidence="11">
        <name>Mn(2+)</name>
        <dbReference type="ChEBI" id="CHEBI:29035"/>
    </cofactor>
</comment>
<name>A0ABD2K353_9BILA</name>
<evidence type="ECO:0000259" key="13">
    <source>
        <dbReference type="Pfam" id="PF13733"/>
    </source>
</evidence>
<evidence type="ECO:0000256" key="11">
    <source>
        <dbReference type="RuleBase" id="RU368121"/>
    </source>
</evidence>
<dbReference type="Pfam" id="PF02709">
    <property type="entry name" value="Glyco_transf_7C"/>
    <property type="match status" value="1"/>
</dbReference>
<evidence type="ECO:0000256" key="2">
    <source>
        <dbReference type="ARBA" id="ARBA00004922"/>
    </source>
</evidence>
<dbReference type="AlphaFoldDB" id="A0ABD2K353"/>
<dbReference type="CDD" id="cd00899">
    <property type="entry name" value="b4GalT"/>
    <property type="match status" value="1"/>
</dbReference>
<dbReference type="PANTHER" id="PTHR19300:SF57">
    <property type="entry name" value="BETA-1,4-N-ACETYLGALACTOSAMINYLTRANSFERASE"/>
    <property type="match status" value="1"/>
</dbReference>
<dbReference type="Proteomes" id="UP001620626">
    <property type="component" value="Unassembled WGS sequence"/>
</dbReference>
<dbReference type="SUPFAM" id="SSF53448">
    <property type="entry name" value="Nucleotide-diphospho-sugar transferases"/>
    <property type="match status" value="1"/>
</dbReference>
<accession>A0ABD2K353</accession>
<evidence type="ECO:0000256" key="5">
    <source>
        <dbReference type="ARBA" id="ARBA00022679"/>
    </source>
</evidence>
<keyword evidence="7 11" id="KW-0735">Signal-anchor</keyword>
<dbReference type="GO" id="GO:0046872">
    <property type="term" value="F:metal ion binding"/>
    <property type="evidence" value="ECO:0007669"/>
    <property type="project" value="UniProtKB-UniRule"/>
</dbReference>
<dbReference type="InterPro" id="IPR027791">
    <property type="entry name" value="Galactosyl_T_C"/>
</dbReference>
<feature type="transmembrane region" description="Helical" evidence="11">
    <location>
        <begin position="69"/>
        <end position="93"/>
    </location>
</feature>
<evidence type="ECO:0000256" key="9">
    <source>
        <dbReference type="ARBA" id="ARBA00023136"/>
    </source>
</evidence>
<sequence length="499" mass="57658">MIHRFWHNVEEEAKEEQNRLDNLLFSFYFFCKMMPASIFLMKNKAHIYYLCMRPNATQIGHRTRRQRRFLLLLLLSVLFFSVTFTFTFGIWAFQSDESIFAPPYHKLEKFASTTAEGTKERIGKEEGIYAKKAKTNRAENATEIAQNVSSTFAVPPRHSVADLPACADYPPGLIGPIPVWMDGPGFETLNKLYPRVMQGGHNWPDKCTARHRVAIIIPYSRNREVHLRIFLHNLHFLLSKQQMDYAIFVVEPQTTNHTFNKAKLMNVGFVEASRLYDWQCFVFHDVDLLPEDDRNLYSCPEHPRHMAVAVDKFDYALPYAHLFGGATAMTRKQFERVNGYSNDYWGWGGEDDDISYRLAYAGLQISRYPANIARYKMVKHEHDGGNPSNDCRWELLDKTRERWRQDGLSNLNYTMLATTFHRMYTNFVVDLLEDDSRFTPRACRSVMPPGDMPMTKLIIAIICNGVLLLTMLGHHNGGKNDAEKHGNYANSVNNGGWPL</sequence>
<evidence type="ECO:0000256" key="4">
    <source>
        <dbReference type="ARBA" id="ARBA00022676"/>
    </source>
</evidence>
<feature type="domain" description="Galactosyltransferase C-terminal" evidence="12">
    <location>
        <begin position="304"/>
        <end position="381"/>
    </location>
</feature>
<gene>
    <name evidence="14" type="ORF">niasHT_021424</name>
</gene>
<evidence type="ECO:0000256" key="1">
    <source>
        <dbReference type="ARBA" id="ARBA00004606"/>
    </source>
</evidence>
<dbReference type="InterPro" id="IPR027995">
    <property type="entry name" value="Galactosyl_T_N"/>
</dbReference>
<keyword evidence="6 11" id="KW-0812">Transmembrane</keyword>
<comment type="subcellular location">
    <subcellularLocation>
        <location evidence="1 11">Membrane</location>
        <topology evidence="1 11">Single-pass type II membrane protein</topology>
    </subcellularLocation>
</comment>
<keyword evidence="8 11" id="KW-1133">Transmembrane helix</keyword>
<dbReference type="EMBL" id="JBICBT010000842">
    <property type="protein sequence ID" value="KAL3097320.1"/>
    <property type="molecule type" value="Genomic_DNA"/>
</dbReference>
<comment type="caution">
    <text evidence="14">The sequence shown here is derived from an EMBL/GenBank/DDBJ whole genome shotgun (WGS) entry which is preliminary data.</text>
</comment>
<dbReference type="GO" id="GO:0016757">
    <property type="term" value="F:glycosyltransferase activity"/>
    <property type="evidence" value="ECO:0007669"/>
    <property type="project" value="UniProtKB-KW"/>
</dbReference>
<keyword evidence="4 11" id="KW-0328">Glycosyltransferase</keyword>
<keyword evidence="5 11" id="KW-0808">Transferase</keyword>
<protein>
    <recommendedName>
        <fullName evidence="11">Beta-1,4-N-acetylgalactosaminyltransferase</fullName>
        <ecNumber evidence="11">2.4.1.-</ecNumber>
    </recommendedName>
    <alternativeName>
        <fullName evidence="11">Beta-4-GalNAcT</fullName>
    </alternativeName>
</protein>
<feature type="domain" description="Galactosyltransferase N-terminal" evidence="13">
    <location>
        <begin position="166"/>
        <end position="300"/>
    </location>
</feature>
<dbReference type="InterPro" id="IPR029044">
    <property type="entry name" value="Nucleotide-diphossugar_trans"/>
</dbReference>
<dbReference type="GO" id="GO:0016020">
    <property type="term" value="C:membrane"/>
    <property type="evidence" value="ECO:0007669"/>
    <property type="project" value="UniProtKB-SubCell"/>
</dbReference>
<evidence type="ECO:0000256" key="10">
    <source>
        <dbReference type="ARBA" id="ARBA00023180"/>
    </source>
</evidence>
<keyword evidence="15" id="KW-1185">Reference proteome</keyword>
<dbReference type="InterPro" id="IPR003859">
    <property type="entry name" value="Galactosyl_T"/>
</dbReference>
<reference evidence="14 15" key="1">
    <citation type="submission" date="2024-10" db="EMBL/GenBank/DDBJ databases">
        <authorList>
            <person name="Kim D."/>
        </authorList>
    </citation>
    <scope>NUCLEOTIDE SEQUENCE [LARGE SCALE GENOMIC DNA]</scope>
    <source>
        <strain evidence="14">BH-2024</strain>
    </source>
</reference>
<evidence type="ECO:0000256" key="7">
    <source>
        <dbReference type="ARBA" id="ARBA00022968"/>
    </source>
</evidence>
<proteinExistence type="inferred from homology"/>
<comment type="pathway">
    <text evidence="2 11">Protein modification; protein glycosylation.</text>
</comment>
<keyword evidence="9 11" id="KW-0472">Membrane</keyword>
<evidence type="ECO:0000313" key="14">
    <source>
        <dbReference type="EMBL" id="KAL3097320.1"/>
    </source>
</evidence>
<dbReference type="PANTHER" id="PTHR19300">
    <property type="entry name" value="BETA-1,4-GALACTOSYLTRANSFERASE"/>
    <property type="match status" value="1"/>
</dbReference>
<evidence type="ECO:0000256" key="8">
    <source>
        <dbReference type="ARBA" id="ARBA00022989"/>
    </source>
</evidence>
<comment type="function">
    <text evidence="11">Catalyzes the transfer of galactose onto proteins or lipids.</text>
</comment>
<keyword evidence="11" id="KW-0464">Manganese</keyword>
<comment type="similarity">
    <text evidence="3 11">Belongs to the glycosyltransferase 7 family.</text>
</comment>
<keyword evidence="10 11" id="KW-0325">Glycoprotein</keyword>
<keyword evidence="11" id="KW-0479">Metal-binding</keyword>
<dbReference type="Gene3D" id="3.90.550.10">
    <property type="entry name" value="Spore Coat Polysaccharide Biosynthesis Protein SpsA, Chain A"/>
    <property type="match status" value="1"/>
</dbReference>
<evidence type="ECO:0000256" key="3">
    <source>
        <dbReference type="ARBA" id="ARBA00005735"/>
    </source>
</evidence>
<evidence type="ECO:0000259" key="12">
    <source>
        <dbReference type="Pfam" id="PF02709"/>
    </source>
</evidence>
<dbReference type="EC" id="2.4.1.-" evidence="11"/>
<evidence type="ECO:0000313" key="15">
    <source>
        <dbReference type="Proteomes" id="UP001620626"/>
    </source>
</evidence>
<dbReference type="Pfam" id="PF13733">
    <property type="entry name" value="Glyco_transf_7N"/>
    <property type="match status" value="1"/>
</dbReference>
<dbReference type="PRINTS" id="PR02050">
    <property type="entry name" value="B14GALTRFASE"/>
</dbReference>